<keyword evidence="4" id="KW-1185">Reference proteome</keyword>
<reference evidence="3 4" key="1">
    <citation type="submission" date="2019-10" db="EMBL/GenBank/DDBJ databases">
        <title>Assembly and Annotation for the nematode Trichostrongylus colubriformis.</title>
        <authorList>
            <person name="Martin J."/>
        </authorList>
    </citation>
    <scope>NUCLEOTIDE SEQUENCE [LARGE SCALE GENOMIC DNA]</scope>
    <source>
        <strain evidence="3">G859</strain>
        <tissue evidence="3">Whole worm</tissue>
    </source>
</reference>
<gene>
    <name evidence="3" type="ORF">GCK32_005240</name>
</gene>
<dbReference type="Pfam" id="PF04155">
    <property type="entry name" value="Ground-like"/>
    <property type="match status" value="1"/>
</dbReference>
<evidence type="ECO:0000313" key="4">
    <source>
        <dbReference type="Proteomes" id="UP001331761"/>
    </source>
</evidence>
<evidence type="ECO:0000259" key="2">
    <source>
        <dbReference type="Pfam" id="PF04155"/>
    </source>
</evidence>
<feature type="signal peptide" evidence="1">
    <location>
        <begin position="1"/>
        <end position="22"/>
    </location>
</feature>
<accession>A0AAN8IIN1</accession>
<protein>
    <submittedName>
        <fullName evidence="3">Ground domain-containing protein</fullName>
    </submittedName>
</protein>
<proteinExistence type="predicted"/>
<dbReference type="InterPro" id="IPR007284">
    <property type="entry name" value="Ground-like_dom"/>
</dbReference>
<evidence type="ECO:0000313" key="3">
    <source>
        <dbReference type="EMBL" id="KAK5974956.1"/>
    </source>
</evidence>
<organism evidence="3 4">
    <name type="scientific">Trichostrongylus colubriformis</name>
    <name type="common">Black scour worm</name>
    <dbReference type="NCBI Taxonomy" id="6319"/>
    <lineage>
        <taxon>Eukaryota</taxon>
        <taxon>Metazoa</taxon>
        <taxon>Ecdysozoa</taxon>
        <taxon>Nematoda</taxon>
        <taxon>Chromadorea</taxon>
        <taxon>Rhabditida</taxon>
        <taxon>Rhabditina</taxon>
        <taxon>Rhabditomorpha</taxon>
        <taxon>Strongyloidea</taxon>
        <taxon>Trichostrongylidae</taxon>
        <taxon>Trichostrongylus</taxon>
    </lineage>
</organism>
<dbReference type="EMBL" id="WIXE01013611">
    <property type="protein sequence ID" value="KAK5974956.1"/>
    <property type="molecule type" value="Genomic_DNA"/>
</dbReference>
<feature type="chain" id="PRO_5043007716" evidence="1">
    <location>
        <begin position="23"/>
        <end position="134"/>
    </location>
</feature>
<dbReference type="AlphaFoldDB" id="A0AAN8IIN1"/>
<dbReference type="Proteomes" id="UP001331761">
    <property type="component" value="Unassembled WGS sequence"/>
</dbReference>
<keyword evidence="1" id="KW-0732">Signal</keyword>
<name>A0AAN8IIN1_TRICO</name>
<evidence type="ECO:0000256" key="1">
    <source>
        <dbReference type="SAM" id="SignalP"/>
    </source>
</evidence>
<sequence>MAFLYVLYTSFILAMIIPTESCFFPGCGGGGGGSSCCGGCGGRKKRSTEDMEQERFQADHSDKLCNNPELKRFIRKHMAADPIKSKANLVNALHPEGGHFFVVCTTGDSVYSAPRTSIFCSSTSFNHTCYAFGI</sequence>
<feature type="domain" description="Ground-like" evidence="2">
    <location>
        <begin position="62"/>
        <end position="132"/>
    </location>
</feature>
<comment type="caution">
    <text evidence="3">The sequence shown here is derived from an EMBL/GenBank/DDBJ whole genome shotgun (WGS) entry which is preliminary data.</text>
</comment>